<name>A0ABU8J6K6_9GAMM</name>
<dbReference type="EMBL" id="JBBBNY010000001">
    <property type="protein sequence ID" value="MEI7035159.1"/>
    <property type="molecule type" value="Genomic_DNA"/>
</dbReference>
<accession>A0ABU8J6K6</accession>
<reference evidence="4 5" key="1">
    <citation type="journal article" date="2014" name="Int. J. Syst. Evol. Microbiol.">
        <title>Fulvimonas yonginensis sp. nov., isolated from greenhouse soil, and emended description of the genus Fulvimonas.</title>
        <authorList>
            <person name="Ahn J.H."/>
            <person name="Kim S.J."/>
            <person name="Weon H.Y."/>
            <person name="Hong S.B."/>
            <person name="Seok S.J."/>
            <person name="Kwon S.W."/>
        </authorList>
    </citation>
    <scope>NUCLEOTIDE SEQUENCE [LARGE SCALE GENOMIC DNA]</scope>
    <source>
        <strain evidence="4 5">KACC 16952</strain>
    </source>
</reference>
<protein>
    <submittedName>
        <fullName evidence="4">GNAT family N-acetyltransferase</fullName>
    </submittedName>
</protein>
<dbReference type="Pfam" id="PF00583">
    <property type="entry name" value="Acetyltransf_1"/>
    <property type="match status" value="1"/>
</dbReference>
<dbReference type="InterPro" id="IPR000182">
    <property type="entry name" value="GNAT_dom"/>
</dbReference>
<evidence type="ECO:0000256" key="2">
    <source>
        <dbReference type="ARBA" id="ARBA00023315"/>
    </source>
</evidence>
<dbReference type="SUPFAM" id="SSF55729">
    <property type="entry name" value="Acyl-CoA N-acyltransferases (Nat)"/>
    <property type="match status" value="1"/>
</dbReference>
<gene>
    <name evidence="4" type="ORF">WAT24_00145</name>
</gene>
<dbReference type="PANTHER" id="PTHR43877">
    <property type="entry name" value="AMINOALKYLPHOSPHONATE N-ACETYLTRANSFERASE-RELATED-RELATED"/>
    <property type="match status" value="1"/>
</dbReference>
<feature type="domain" description="N-acetyltransferase" evidence="3">
    <location>
        <begin position="5"/>
        <end position="153"/>
    </location>
</feature>
<comment type="caution">
    <text evidence="4">The sequence shown here is derived from an EMBL/GenBank/DDBJ whole genome shotgun (WGS) entry which is preliminary data.</text>
</comment>
<dbReference type="CDD" id="cd04301">
    <property type="entry name" value="NAT_SF"/>
    <property type="match status" value="1"/>
</dbReference>
<dbReference type="Proteomes" id="UP001381174">
    <property type="component" value="Unassembled WGS sequence"/>
</dbReference>
<dbReference type="InterPro" id="IPR050832">
    <property type="entry name" value="Bact_Acetyltransf"/>
</dbReference>
<evidence type="ECO:0000313" key="5">
    <source>
        <dbReference type="Proteomes" id="UP001381174"/>
    </source>
</evidence>
<keyword evidence="1" id="KW-0808">Transferase</keyword>
<dbReference type="Gene3D" id="3.40.630.30">
    <property type="match status" value="1"/>
</dbReference>
<dbReference type="PANTHER" id="PTHR43877:SF2">
    <property type="entry name" value="AMINOALKYLPHOSPHONATE N-ACETYLTRANSFERASE-RELATED"/>
    <property type="match status" value="1"/>
</dbReference>
<keyword evidence="5" id="KW-1185">Reference proteome</keyword>
<evidence type="ECO:0000256" key="1">
    <source>
        <dbReference type="ARBA" id="ARBA00022679"/>
    </source>
</evidence>
<dbReference type="PROSITE" id="PS51186">
    <property type="entry name" value="GNAT"/>
    <property type="match status" value="1"/>
</dbReference>
<evidence type="ECO:0000259" key="3">
    <source>
        <dbReference type="PROSITE" id="PS51186"/>
    </source>
</evidence>
<dbReference type="RefSeq" id="WP_336805783.1">
    <property type="nucleotide sequence ID" value="NZ_JBBBNY010000001.1"/>
</dbReference>
<keyword evidence="2" id="KW-0012">Acyltransferase</keyword>
<evidence type="ECO:0000313" key="4">
    <source>
        <dbReference type="EMBL" id="MEI7035159.1"/>
    </source>
</evidence>
<proteinExistence type="predicted"/>
<organism evidence="4 5">
    <name type="scientific">Fulvimonas yonginensis</name>
    <dbReference type="NCBI Taxonomy" id="1495200"/>
    <lineage>
        <taxon>Bacteria</taxon>
        <taxon>Pseudomonadati</taxon>
        <taxon>Pseudomonadota</taxon>
        <taxon>Gammaproteobacteria</taxon>
        <taxon>Lysobacterales</taxon>
        <taxon>Rhodanobacteraceae</taxon>
        <taxon>Fulvimonas</taxon>
    </lineage>
</organism>
<sequence>MSEPLAIRRAARADIPHLVDWNAAMAQETEAKALDRSVLARGVAGVFDDPRRGFYLVAERGGTAVGSLLVTYEWSDWRCGDFWWIQSVYVVPAARRGGVFRALYAAVRDQARAAGAVGLRLYVETENHRAQRTYAELGMARCHYLMYEEPLPA</sequence>
<dbReference type="InterPro" id="IPR016181">
    <property type="entry name" value="Acyl_CoA_acyltransferase"/>
</dbReference>